<dbReference type="SUPFAM" id="SSF52540">
    <property type="entry name" value="P-loop containing nucleoside triphosphate hydrolases"/>
    <property type="match status" value="1"/>
</dbReference>
<keyword evidence="2" id="KW-1185">Reference proteome</keyword>
<organism evidence="1 2">
    <name type="scientific">Arachis hypogaea</name>
    <name type="common">Peanut</name>
    <dbReference type="NCBI Taxonomy" id="3818"/>
    <lineage>
        <taxon>Eukaryota</taxon>
        <taxon>Viridiplantae</taxon>
        <taxon>Streptophyta</taxon>
        <taxon>Embryophyta</taxon>
        <taxon>Tracheophyta</taxon>
        <taxon>Spermatophyta</taxon>
        <taxon>Magnoliopsida</taxon>
        <taxon>eudicotyledons</taxon>
        <taxon>Gunneridae</taxon>
        <taxon>Pentapetalae</taxon>
        <taxon>rosids</taxon>
        <taxon>fabids</taxon>
        <taxon>Fabales</taxon>
        <taxon>Fabaceae</taxon>
        <taxon>Papilionoideae</taxon>
        <taxon>50 kb inversion clade</taxon>
        <taxon>dalbergioids sensu lato</taxon>
        <taxon>Dalbergieae</taxon>
        <taxon>Pterocarpus clade</taxon>
        <taxon>Arachis</taxon>
    </lineage>
</organism>
<protein>
    <submittedName>
        <fullName evidence="1">Uncharacterized protein</fullName>
    </submittedName>
</protein>
<name>A0A444ZE29_ARAHY</name>
<accession>A0A444ZE29</accession>
<dbReference type="EMBL" id="SDMP01000014">
    <property type="protein sequence ID" value="RYR12446.1"/>
    <property type="molecule type" value="Genomic_DNA"/>
</dbReference>
<dbReference type="AlphaFoldDB" id="A0A444ZE29"/>
<dbReference type="Proteomes" id="UP000289738">
    <property type="component" value="Chromosome B04"/>
</dbReference>
<dbReference type="InterPro" id="IPR027417">
    <property type="entry name" value="P-loop_NTPase"/>
</dbReference>
<sequence>MSLHSYKISPTMINLERGWLGDKGMFLANVVLMDDKINSVVRVLSGGMKRKLSLGIALIGNNKVVCISKTLALFCIHILKKIGIP</sequence>
<comment type="caution">
    <text evidence="1">The sequence shown here is derived from an EMBL/GenBank/DDBJ whole genome shotgun (WGS) entry which is preliminary data.</text>
</comment>
<proteinExistence type="predicted"/>
<evidence type="ECO:0000313" key="1">
    <source>
        <dbReference type="EMBL" id="RYR12446.1"/>
    </source>
</evidence>
<evidence type="ECO:0000313" key="2">
    <source>
        <dbReference type="Proteomes" id="UP000289738"/>
    </source>
</evidence>
<reference evidence="1 2" key="1">
    <citation type="submission" date="2019-01" db="EMBL/GenBank/DDBJ databases">
        <title>Sequencing of cultivated peanut Arachis hypogaea provides insights into genome evolution and oil improvement.</title>
        <authorList>
            <person name="Chen X."/>
        </authorList>
    </citation>
    <scope>NUCLEOTIDE SEQUENCE [LARGE SCALE GENOMIC DNA]</scope>
    <source>
        <strain evidence="2">cv. Fuhuasheng</strain>
        <tissue evidence="1">Leaves</tissue>
    </source>
</reference>
<gene>
    <name evidence="1" type="ORF">Ahy_B04g069989</name>
</gene>